<evidence type="ECO:0000313" key="3">
    <source>
        <dbReference type="Proteomes" id="UP000053558"/>
    </source>
</evidence>
<keyword evidence="3" id="KW-1185">Reference proteome</keyword>
<reference evidence="3" key="1">
    <citation type="journal article" date="2012" name="Science">
        <title>The Paleozoic origin of enzymatic lignin decomposition reconstructed from 31 fungal genomes.</title>
        <authorList>
            <person name="Floudas D."/>
            <person name="Binder M."/>
            <person name="Riley R."/>
            <person name="Barry K."/>
            <person name="Blanchette R.A."/>
            <person name="Henrissat B."/>
            <person name="Martinez A.T."/>
            <person name="Otillar R."/>
            <person name="Spatafora J.W."/>
            <person name="Yadav J.S."/>
            <person name="Aerts A."/>
            <person name="Benoit I."/>
            <person name="Boyd A."/>
            <person name="Carlson A."/>
            <person name="Copeland A."/>
            <person name="Coutinho P.M."/>
            <person name="de Vries R.P."/>
            <person name="Ferreira P."/>
            <person name="Findley K."/>
            <person name="Foster B."/>
            <person name="Gaskell J."/>
            <person name="Glotzer D."/>
            <person name="Gorecki P."/>
            <person name="Heitman J."/>
            <person name="Hesse C."/>
            <person name="Hori C."/>
            <person name="Igarashi K."/>
            <person name="Jurgens J.A."/>
            <person name="Kallen N."/>
            <person name="Kersten P."/>
            <person name="Kohler A."/>
            <person name="Kuees U."/>
            <person name="Kumar T.K.A."/>
            <person name="Kuo A."/>
            <person name="LaButti K."/>
            <person name="Larrondo L.F."/>
            <person name="Lindquist E."/>
            <person name="Ling A."/>
            <person name="Lombard V."/>
            <person name="Lucas S."/>
            <person name="Lundell T."/>
            <person name="Martin R."/>
            <person name="McLaughlin D.J."/>
            <person name="Morgenstern I."/>
            <person name="Morin E."/>
            <person name="Murat C."/>
            <person name="Nagy L.G."/>
            <person name="Nolan M."/>
            <person name="Ohm R.A."/>
            <person name="Patyshakuliyeva A."/>
            <person name="Rokas A."/>
            <person name="Ruiz-Duenas F.J."/>
            <person name="Sabat G."/>
            <person name="Salamov A."/>
            <person name="Samejima M."/>
            <person name="Schmutz J."/>
            <person name="Slot J.C."/>
            <person name="St John F."/>
            <person name="Stenlid J."/>
            <person name="Sun H."/>
            <person name="Sun S."/>
            <person name="Syed K."/>
            <person name="Tsang A."/>
            <person name="Wiebenga A."/>
            <person name="Young D."/>
            <person name="Pisabarro A."/>
            <person name="Eastwood D.C."/>
            <person name="Martin F."/>
            <person name="Cullen D."/>
            <person name="Grigoriev I.V."/>
            <person name="Hibbett D.S."/>
        </authorList>
    </citation>
    <scope>NUCLEOTIDE SEQUENCE [LARGE SCALE GENOMIC DNA]</scope>
    <source>
        <strain evidence="3">RWD-64-598 SS2</strain>
    </source>
</reference>
<protein>
    <submittedName>
        <fullName evidence="2">Uncharacterized protein</fullName>
    </submittedName>
</protein>
<evidence type="ECO:0000256" key="1">
    <source>
        <dbReference type="SAM" id="MobiDB-lite"/>
    </source>
</evidence>
<accession>A0A5M3MMZ0</accession>
<dbReference type="KEGG" id="cput:CONPUDRAFT_138088"/>
<comment type="caution">
    <text evidence="2">The sequence shown here is derived from an EMBL/GenBank/DDBJ whole genome shotgun (WGS) entry which is preliminary data.</text>
</comment>
<gene>
    <name evidence="2" type="ORF">CONPUDRAFT_138088</name>
</gene>
<organism evidence="2 3">
    <name type="scientific">Coniophora puteana (strain RWD-64-598)</name>
    <name type="common">Brown rot fungus</name>
    <dbReference type="NCBI Taxonomy" id="741705"/>
    <lineage>
        <taxon>Eukaryota</taxon>
        <taxon>Fungi</taxon>
        <taxon>Dikarya</taxon>
        <taxon>Basidiomycota</taxon>
        <taxon>Agaricomycotina</taxon>
        <taxon>Agaricomycetes</taxon>
        <taxon>Agaricomycetidae</taxon>
        <taxon>Boletales</taxon>
        <taxon>Coniophorineae</taxon>
        <taxon>Coniophoraceae</taxon>
        <taxon>Coniophora</taxon>
    </lineage>
</organism>
<dbReference type="GeneID" id="19201135"/>
<dbReference type="AlphaFoldDB" id="A0A5M3MMZ0"/>
<feature type="region of interest" description="Disordered" evidence="1">
    <location>
        <begin position="200"/>
        <end position="237"/>
    </location>
</feature>
<proteinExistence type="predicted"/>
<name>A0A5M3MMZ0_CONPW</name>
<dbReference type="RefSeq" id="XP_007770283.1">
    <property type="nucleotide sequence ID" value="XM_007772093.1"/>
</dbReference>
<feature type="compositionally biased region" description="Basic and acidic residues" evidence="1">
    <location>
        <begin position="217"/>
        <end position="237"/>
    </location>
</feature>
<evidence type="ECO:0000313" key="2">
    <source>
        <dbReference type="EMBL" id="EIW79971.1"/>
    </source>
</evidence>
<dbReference type="Proteomes" id="UP000053558">
    <property type="component" value="Unassembled WGS sequence"/>
</dbReference>
<sequence length="237" mass="26388">MPKDVEDREWIESAKKGCQWQESAEIDSTRIETYAVGLTGPIKECKCARRPIRADSGSNTKWNLEDHGEHRKVKPPVLKSDDSDIFRHSVLLQGSVVAETEQLAALRTFKSNRTAEPIVEILTVPLRPPSCHEYEMSSPGDALAHRSASDSIGYLRFFVQPEHPVPDLGGNLATEVENDAFHPTSPLGGYDGREVYQAGEARSVSDDKQLSGMSHVQSEKQRSRPLQARHELQVECS</sequence>
<dbReference type="EMBL" id="JH711580">
    <property type="protein sequence ID" value="EIW79971.1"/>
    <property type="molecule type" value="Genomic_DNA"/>
</dbReference>